<gene>
    <name evidence="1" type="ORF">SELO1098_LOCUS12554</name>
</gene>
<dbReference type="PANTHER" id="PTHR12905:SF0">
    <property type="entry name" value="CALCINEURIN-LIKE PHOSPHOESTERASE DOMAIN-CONTAINING PROTEIN"/>
    <property type="match status" value="1"/>
</dbReference>
<protein>
    <recommendedName>
        <fullName evidence="2">Metallophosphoesterase domain-containing protein 1</fullName>
    </recommendedName>
</protein>
<dbReference type="InterPro" id="IPR051693">
    <property type="entry name" value="UPF0046_metallophosphoest"/>
</dbReference>
<dbReference type="AlphaFoldDB" id="A0A7S3H355"/>
<evidence type="ECO:0008006" key="2">
    <source>
        <dbReference type="Google" id="ProtNLM"/>
    </source>
</evidence>
<dbReference type="SUPFAM" id="SSF56300">
    <property type="entry name" value="Metallo-dependent phosphatases"/>
    <property type="match status" value="1"/>
</dbReference>
<dbReference type="PANTHER" id="PTHR12905">
    <property type="entry name" value="METALLOPHOSPHOESTERASE"/>
    <property type="match status" value="1"/>
</dbReference>
<dbReference type="InterPro" id="IPR029052">
    <property type="entry name" value="Metallo-depent_PP-like"/>
</dbReference>
<dbReference type="EMBL" id="HBIC01025448">
    <property type="protein sequence ID" value="CAE0283719.1"/>
    <property type="molecule type" value="Transcribed_RNA"/>
</dbReference>
<sequence length="147" mass="16285">MVIIPPVADSSFASSGIEVYGAPWQPEFCNWAFNLYSESELKGKWDLIPNSTDILITHGPPRMILDKTDDGVFTGCAQLRDAIVERVKPRLHIFGHIHEGHGTHFDGTTMYVNACTCTSEYQPNNPAIVVDLPLDPTLPAQVVHLQE</sequence>
<organism evidence="1">
    <name type="scientific">Spumella elongata</name>
    <dbReference type="NCBI Taxonomy" id="89044"/>
    <lineage>
        <taxon>Eukaryota</taxon>
        <taxon>Sar</taxon>
        <taxon>Stramenopiles</taxon>
        <taxon>Ochrophyta</taxon>
        <taxon>Chrysophyceae</taxon>
        <taxon>Chromulinales</taxon>
        <taxon>Chromulinaceae</taxon>
        <taxon>Spumella</taxon>
    </lineage>
</organism>
<reference evidence="1" key="1">
    <citation type="submission" date="2021-01" db="EMBL/GenBank/DDBJ databases">
        <authorList>
            <person name="Corre E."/>
            <person name="Pelletier E."/>
            <person name="Niang G."/>
            <person name="Scheremetjew M."/>
            <person name="Finn R."/>
            <person name="Kale V."/>
            <person name="Holt S."/>
            <person name="Cochrane G."/>
            <person name="Meng A."/>
            <person name="Brown T."/>
            <person name="Cohen L."/>
        </authorList>
    </citation>
    <scope>NUCLEOTIDE SEQUENCE</scope>
    <source>
        <strain evidence="1">CCAP 955/1</strain>
    </source>
</reference>
<evidence type="ECO:0000313" key="1">
    <source>
        <dbReference type="EMBL" id="CAE0283719.1"/>
    </source>
</evidence>
<proteinExistence type="predicted"/>
<dbReference type="Gene3D" id="3.60.21.10">
    <property type="match status" value="1"/>
</dbReference>
<accession>A0A7S3H355</accession>
<name>A0A7S3H355_9STRA</name>